<dbReference type="Pfam" id="PF03564">
    <property type="entry name" value="DUF1759"/>
    <property type="match status" value="1"/>
</dbReference>
<keyword evidence="2" id="KW-1185">Reference proteome</keyword>
<proteinExistence type="predicted"/>
<accession>A0A914CT81</accession>
<reference evidence="3" key="1">
    <citation type="submission" date="2022-11" db="UniProtKB">
        <authorList>
            <consortium name="WormBaseParasite"/>
        </authorList>
    </citation>
    <scope>IDENTIFICATION</scope>
</reference>
<dbReference type="Pfam" id="PF05380">
    <property type="entry name" value="Peptidase_A17"/>
    <property type="match status" value="1"/>
</dbReference>
<evidence type="ECO:0000256" key="1">
    <source>
        <dbReference type="SAM" id="MobiDB-lite"/>
    </source>
</evidence>
<name>A0A914CT81_9BILA</name>
<organism evidence="2 3">
    <name type="scientific">Acrobeloides nanus</name>
    <dbReference type="NCBI Taxonomy" id="290746"/>
    <lineage>
        <taxon>Eukaryota</taxon>
        <taxon>Metazoa</taxon>
        <taxon>Ecdysozoa</taxon>
        <taxon>Nematoda</taxon>
        <taxon>Chromadorea</taxon>
        <taxon>Rhabditida</taxon>
        <taxon>Tylenchina</taxon>
        <taxon>Cephalobomorpha</taxon>
        <taxon>Cephaloboidea</taxon>
        <taxon>Cephalobidae</taxon>
        <taxon>Acrobeloides</taxon>
    </lineage>
</organism>
<dbReference type="AlphaFoldDB" id="A0A914CT81"/>
<dbReference type="WBParaSite" id="ACRNAN_scaffold14357.g10950.t1">
    <property type="protein sequence ID" value="ACRNAN_scaffold14357.g10950.t1"/>
    <property type="gene ID" value="ACRNAN_scaffold14357.g10950"/>
</dbReference>
<dbReference type="PANTHER" id="PTHR47331">
    <property type="entry name" value="PHD-TYPE DOMAIN-CONTAINING PROTEIN"/>
    <property type="match status" value="1"/>
</dbReference>
<dbReference type="InterPro" id="IPR005312">
    <property type="entry name" value="DUF1759"/>
</dbReference>
<evidence type="ECO:0000313" key="3">
    <source>
        <dbReference type="WBParaSite" id="ACRNAN_scaffold14357.g10950.t1"/>
    </source>
</evidence>
<feature type="region of interest" description="Disordered" evidence="1">
    <location>
        <begin position="470"/>
        <end position="490"/>
    </location>
</feature>
<dbReference type="Proteomes" id="UP000887540">
    <property type="component" value="Unplaced"/>
</dbReference>
<evidence type="ECO:0000313" key="2">
    <source>
        <dbReference type="Proteomes" id="UP000887540"/>
    </source>
</evidence>
<protein>
    <submittedName>
        <fullName evidence="3">Uncharacterized protein</fullName>
    </submittedName>
</protein>
<sequence length="1152" mass="132436">MKTPELLIGTDPYGELTDQPKNELTGFRMLKTKLGTIASGAGSFKNREVVAAMTSDEDKDLNKLVKGFQSLELIGISDKLTTNDDEVAEEIFQKTVRKEANQYVVRFLWKNNKDLLKTNARQAYSRLLPVWRSLSANPASYGVVLDQLDYVKNLENGSRALQKVEYRHKMIQSAEQILKTNYDDWKKLMEKMGDEARSKEEKIFDEFINSTTKPEAAASIDRLGEGQEALIFLEARKDELIYLKEKLQLKVNVTSAAATPENTAVQPQPVAIGSGFAASSFPKIKNKKFDESPYNAMEFWGWFEVTIEGASISNYQKLVLLTQCLEGKALKAVAGYQIIEANYRIIKKELMDRFLDKEIIKRAYFSELSTLKKEKYSCYDLRQLSEDVDRLCRQFEQVGQDMDHASIMYSIEGKLPSQILEKIYESKRKKPLFNVSDLRKKLRETVQLMEEVNRTYQVESAGKQTATFTAVQKQNNKKSDSSSYNSNSPKSKNCCFCKGNHDKHECSTYDDTTKRREQAKTMRLCWICIWKKIIHDKEEIQVFTFGNKTPVKTYAEDVQVDLQQQNETTLKLTLRAVDFITEEISVLSVPQVNQADLKKCEIRAEDIKNQKPDILIENDMFWNIVGHPIANLNSGFKIIDSTIGPIIAGEGKIASGSKNEASFMAIERSFKHYRYKSEEPSTNELLKSFLDTETIGISDNPHQDDDEAAMKMFDESIKYNEDKKIYYVKWPFKTKNPKTWSNFNQCFARLKSTYKQLKKQNLLEEVEQIYNDQLKRGFTEEIQKDEAGGLMINLPQHAVLRLDKNTTKVRMVSDASCKPAKNEASANDLMFKGPDLMNDLKYNSNLAKEIELNTYVDNIFLGADTAQKAIEKQQKAGIIFNECSMPLREYASNSEEVMENIPENKKYPFKVIKVLGVPWDTSKDYLEIKLPKVKLDGKLSKRMISSAIASAFDPLGLITPTFIPAKLLLQQLWLIKLDWDDLVPEEIRTKFEEMVAPWAETTFSIPRKIAYQNIDRLELHCFTDSSGYAYEAVVYLRVENCYRWLKMDRVEDVFVSNRLKQVHVLEEELNIQFMHVRTNYNPADLASRGIKQPSELMGSSIWWYGPPFLGWDKQEWPSSPIVYKPSKKEDSDIEIIMGVIRRLLPTHVEEDV</sequence>
<dbReference type="InterPro" id="IPR008042">
    <property type="entry name" value="Retrotrans_Pao"/>
</dbReference>
<feature type="compositionally biased region" description="Low complexity" evidence="1">
    <location>
        <begin position="481"/>
        <end position="490"/>
    </location>
</feature>